<keyword evidence="5 7" id="KW-1133">Transmembrane helix</keyword>
<feature type="transmembrane region" description="Helical" evidence="7">
    <location>
        <begin position="73"/>
        <end position="91"/>
    </location>
</feature>
<dbReference type="SUPFAM" id="SSF103473">
    <property type="entry name" value="MFS general substrate transporter"/>
    <property type="match status" value="1"/>
</dbReference>
<dbReference type="GO" id="GO:0005886">
    <property type="term" value="C:plasma membrane"/>
    <property type="evidence" value="ECO:0007669"/>
    <property type="project" value="UniProtKB-SubCell"/>
</dbReference>
<feature type="transmembrane region" description="Helical" evidence="7">
    <location>
        <begin position="309"/>
        <end position="327"/>
    </location>
</feature>
<evidence type="ECO:0000256" key="4">
    <source>
        <dbReference type="ARBA" id="ARBA00022692"/>
    </source>
</evidence>
<evidence type="ECO:0000256" key="5">
    <source>
        <dbReference type="ARBA" id="ARBA00022989"/>
    </source>
</evidence>
<dbReference type="AlphaFoldDB" id="A0A3N5BIS9"/>
<feature type="transmembrane region" description="Helical" evidence="7">
    <location>
        <begin position="97"/>
        <end position="118"/>
    </location>
</feature>
<dbReference type="GO" id="GO:0022857">
    <property type="term" value="F:transmembrane transporter activity"/>
    <property type="evidence" value="ECO:0007669"/>
    <property type="project" value="InterPro"/>
</dbReference>
<keyword evidence="3" id="KW-1003">Cell membrane</keyword>
<feature type="transmembrane region" description="Helical" evidence="7">
    <location>
        <begin position="376"/>
        <end position="395"/>
    </location>
</feature>
<feature type="transmembrane region" description="Helical" evidence="7">
    <location>
        <begin position="218"/>
        <end position="237"/>
    </location>
</feature>
<sequence>MFKYSRTFYKLLSFDLLSKLGSSIFMFGATLYIYDVTQSVFAYTIVLAISMLVGTLAQPFIGYISDFLNNQKIITISQTVSVLSLILYLIWPSPHFILLAIVITLLNLIDSIIQNSILTSMKRILYEDEVNVIIPLRQSIMTGVNILSPIVGGFMFAFVPFKLFVITVLITECISMILILLINFKHDEKQSQIQPSQSMFKEIKAGFQYVLKHKVIRAMLVIAMTANLLFSSVTAGIPKIFMEDFSLGAHRLGIVEGSLMTGMFIGGLVVSKISKQLKLKNSLVGGQFVVALVLVSFSFPYFISMNVTLMTIVYAIITFILGLTMVVQNTPFQIYLHNQVEEHMKGRMFSVVSMIAMFVIPLGLIAFGMLYTYIPLHYVLFGASGLLILSILLFGHQVPNIYPSNEE</sequence>
<feature type="transmembrane region" description="Helical" evidence="7">
    <location>
        <begin position="40"/>
        <end position="61"/>
    </location>
</feature>
<dbReference type="PANTHER" id="PTHR43266">
    <property type="entry name" value="MACROLIDE-EFFLUX PROTEIN"/>
    <property type="match status" value="1"/>
</dbReference>
<dbReference type="Pfam" id="PF07690">
    <property type="entry name" value="MFS_1"/>
    <property type="match status" value="1"/>
</dbReference>
<dbReference type="InterPro" id="IPR036259">
    <property type="entry name" value="MFS_trans_sf"/>
</dbReference>
<dbReference type="InterPro" id="IPR011701">
    <property type="entry name" value="MFS"/>
</dbReference>
<evidence type="ECO:0000259" key="8">
    <source>
        <dbReference type="PROSITE" id="PS50850"/>
    </source>
</evidence>
<keyword evidence="4 7" id="KW-0812">Transmembrane</keyword>
<feature type="transmembrane region" description="Helical" evidence="7">
    <location>
        <begin position="139"/>
        <end position="158"/>
    </location>
</feature>
<dbReference type="EMBL" id="RKRK01000002">
    <property type="protein sequence ID" value="RPF57527.1"/>
    <property type="molecule type" value="Genomic_DNA"/>
</dbReference>
<comment type="caution">
    <text evidence="9">The sequence shown here is derived from an EMBL/GenBank/DDBJ whole genome shotgun (WGS) entry which is preliminary data.</text>
</comment>
<evidence type="ECO:0000256" key="6">
    <source>
        <dbReference type="ARBA" id="ARBA00023136"/>
    </source>
</evidence>
<feature type="transmembrane region" description="Helical" evidence="7">
    <location>
        <begin position="164"/>
        <end position="184"/>
    </location>
</feature>
<proteinExistence type="predicted"/>
<reference evidence="9 10" key="1">
    <citation type="submission" date="2018-11" db="EMBL/GenBank/DDBJ databases">
        <title>Genomic Encyclopedia of Type Strains, Phase IV (KMG-IV): sequencing the most valuable type-strain genomes for metagenomic binning, comparative biology and taxonomic classification.</title>
        <authorList>
            <person name="Goeker M."/>
        </authorList>
    </citation>
    <scope>NUCLEOTIDE SEQUENCE [LARGE SCALE GENOMIC DNA]</scope>
    <source>
        <strain evidence="9 10">DSM 29158</strain>
    </source>
</reference>
<evidence type="ECO:0000313" key="9">
    <source>
        <dbReference type="EMBL" id="RPF57527.1"/>
    </source>
</evidence>
<feature type="transmembrane region" description="Helical" evidence="7">
    <location>
        <begin position="282"/>
        <end position="303"/>
    </location>
</feature>
<protein>
    <submittedName>
        <fullName evidence="9">MFS transporter</fullName>
    </submittedName>
</protein>
<feature type="domain" description="Major facilitator superfamily (MFS) profile" evidence="8">
    <location>
        <begin position="215"/>
        <end position="407"/>
    </location>
</feature>
<comment type="subcellular location">
    <subcellularLocation>
        <location evidence="1">Cell membrane</location>
        <topology evidence="1">Multi-pass membrane protein</topology>
    </subcellularLocation>
</comment>
<dbReference type="CDD" id="cd06173">
    <property type="entry name" value="MFS_MefA_like"/>
    <property type="match status" value="1"/>
</dbReference>
<feature type="transmembrane region" description="Helical" evidence="7">
    <location>
        <begin position="348"/>
        <end position="370"/>
    </location>
</feature>
<dbReference type="RefSeq" id="WP_123807161.1">
    <property type="nucleotide sequence ID" value="NZ_RKRK01000002.1"/>
</dbReference>
<evidence type="ECO:0000313" key="10">
    <source>
        <dbReference type="Proteomes" id="UP000277108"/>
    </source>
</evidence>
<dbReference type="Gene3D" id="1.20.1250.20">
    <property type="entry name" value="MFS general substrate transporter like domains"/>
    <property type="match status" value="1"/>
</dbReference>
<gene>
    <name evidence="9" type="ORF">EDD62_0148</name>
</gene>
<dbReference type="Proteomes" id="UP000277108">
    <property type="component" value="Unassembled WGS sequence"/>
</dbReference>
<keyword evidence="10" id="KW-1185">Reference proteome</keyword>
<dbReference type="InterPro" id="IPR020846">
    <property type="entry name" value="MFS_dom"/>
</dbReference>
<evidence type="ECO:0000256" key="2">
    <source>
        <dbReference type="ARBA" id="ARBA00022448"/>
    </source>
</evidence>
<name>A0A3N5BIS9_9BACL</name>
<feature type="transmembrane region" description="Helical" evidence="7">
    <location>
        <begin position="249"/>
        <end position="270"/>
    </location>
</feature>
<evidence type="ECO:0000256" key="7">
    <source>
        <dbReference type="SAM" id="Phobius"/>
    </source>
</evidence>
<keyword evidence="2" id="KW-0813">Transport</keyword>
<feature type="transmembrane region" description="Helical" evidence="7">
    <location>
        <begin position="12"/>
        <end position="34"/>
    </location>
</feature>
<organism evidence="9 10">
    <name type="scientific">Abyssicoccus albus</name>
    <dbReference type="NCBI Taxonomy" id="1817405"/>
    <lineage>
        <taxon>Bacteria</taxon>
        <taxon>Bacillati</taxon>
        <taxon>Bacillota</taxon>
        <taxon>Bacilli</taxon>
        <taxon>Bacillales</taxon>
        <taxon>Abyssicoccaceae</taxon>
    </lineage>
</organism>
<dbReference type="PANTHER" id="PTHR43266:SF9">
    <property type="entry name" value="PERMEASE, MAJOR FACILITATOR SUPERFAMILY-RELATED"/>
    <property type="match status" value="1"/>
</dbReference>
<dbReference type="PROSITE" id="PS50850">
    <property type="entry name" value="MFS"/>
    <property type="match status" value="1"/>
</dbReference>
<accession>A0A3N5BIS9</accession>
<evidence type="ECO:0000256" key="3">
    <source>
        <dbReference type="ARBA" id="ARBA00022475"/>
    </source>
</evidence>
<keyword evidence="6 7" id="KW-0472">Membrane</keyword>
<evidence type="ECO:0000256" key="1">
    <source>
        <dbReference type="ARBA" id="ARBA00004651"/>
    </source>
</evidence>
<dbReference type="OrthoDB" id="9775268at2"/>